<reference evidence="1 2" key="1">
    <citation type="submission" date="2024-06" db="EMBL/GenBank/DDBJ databases">
        <title>The Natural Products Discovery Center: Release of the First 8490 Sequenced Strains for Exploring Actinobacteria Biosynthetic Diversity.</title>
        <authorList>
            <person name="Kalkreuter E."/>
            <person name="Kautsar S.A."/>
            <person name="Yang D."/>
            <person name="Bader C.D."/>
            <person name="Teijaro C.N."/>
            <person name="Fluegel L."/>
            <person name="Davis C.M."/>
            <person name="Simpson J.R."/>
            <person name="Lauterbach L."/>
            <person name="Steele A.D."/>
            <person name="Gui C."/>
            <person name="Meng S."/>
            <person name="Li G."/>
            <person name="Viehrig K."/>
            <person name="Ye F."/>
            <person name="Su P."/>
            <person name="Kiefer A.F."/>
            <person name="Nichols A."/>
            <person name="Cepeda A.J."/>
            <person name="Yan W."/>
            <person name="Fan B."/>
            <person name="Jiang Y."/>
            <person name="Adhikari A."/>
            <person name="Zheng C.-J."/>
            <person name="Schuster L."/>
            <person name="Cowan T.M."/>
            <person name="Smanski M.J."/>
            <person name="Chevrette M.G."/>
            <person name="De Carvalho L.P.S."/>
            <person name="Shen B."/>
        </authorList>
    </citation>
    <scope>NUCLEOTIDE SEQUENCE [LARGE SCALE GENOMIC DNA]</scope>
    <source>
        <strain evidence="1 2">NPDC050403</strain>
    </source>
</reference>
<gene>
    <name evidence="1" type="ORF">AB0I48_32740</name>
</gene>
<dbReference type="RefSeq" id="WP_357789287.1">
    <property type="nucleotide sequence ID" value="NZ_JBFAKC010000020.1"/>
</dbReference>
<evidence type="ECO:0000313" key="1">
    <source>
        <dbReference type="EMBL" id="MEV0712337.1"/>
    </source>
</evidence>
<proteinExistence type="predicted"/>
<comment type="caution">
    <text evidence="1">The sequence shown here is derived from an EMBL/GenBank/DDBJ whole genome shotgun (WGS) entry which is preliminary data.</text>
</comment>
<accession>A0ABV3G3R6</accession>
<dbReference type="InterPro" id="IPR025591">
    <property type="entry name" value="RloB"/>
</dbReference>
<keyword evidence="2" id="KW-1185">Reference proteome</keyword>
<protein>
    <submittedName>
        <fullName evidence="1">RloB family protein</fullName>
    </submittedName>
</protein>
<dbReference type="Proteomes" id="UP001551695">
    <property type="component" value="Unassembled WGS sequence"/>
</dbReference>
<sequence>MVFAEGKKTEVIYLNHWNKMDRQKMILKIAPHVGSAPMTVVREAARVKKLHLKEQKGSGAQPYNEYWCVLDVDEHEDLPNALQCALDNGISVALSNPCLEIWFLFHFDSETKWLHRDEAQKRAYDHLRCTKSTFGGTHISRLFPQYETARKHAKALEIKHADDGVKGAGNPSSNIWKLIDIIRTGKPCDAEDSGTELGRK</sequence>
<dbReference type="Pfam" id="PF13707">
    <property type="entry name" value="RloB"/>
    <property type="match status" value="1"/>
</dbReference>
<organism evidence="1 2">
    <name type="scientific">Nocardia aurea</name>
    <dbReference type="NCBI Taxonomy" id="2144174"/>
    <lineage>
        <taxon>Bacteria</taxon>
        <taxon>Bacillati</taxon>
        <taxon>Actinomycetota</taxon>
        <taxon>Actinomycetes</taxon>
        <taxon>Mycobacteriales</taxon>
        <taxon>Nocardiaceae</taxon>
        <taxon>Nocardia</taxon>
    </lineage>
</organism>
<dbReference type="EMBL" id="JBFAKC010000020">
    <property type="protein sequence ID" value="MEV0712337.1"/>
    <property type="molecule type" value="Genomic_DNA"/>
</dbReference>
<evidence type="ECO:0000313" key="2">
    <source>
        <dbReference type="Proteomes" id="UP001551695"/>
    </source>
</evidence>
<name>A0ABV3G3R6_9NOCA</name>